<accession>A0A6N7Z183</accession>
<keyword evidence="5" id="KW-0418">Kinase</keyword>
<keyword evidence="3" id="KW-0597">Phosphoprotein</keyword>
<dbReference type="InterPro" id="IPR003594">
    <property type="entry name" value="HATPase_dom"/>
</dbReference>
<dbReference type="Gene3D" id="3.30.565.10">
    <property type="entry name" value="Histidine kinase-like ATPase, C-terminal domain"/>
    <property type="match status" value="1"/>
</dbReference>
<dbReference type="SUPFAM" id="SSF55874">
    <property type="entry name" value="ATPase domain of HSP90 chaperone/DNA topoisomerase II/histidine kinase"/>
    <property type="match status" value="1"/>
</dbReference>
<organism evidence="8 9">
    <name type="scientific">Amycolatopsis pithecellobii</name>
    <dbReference type="NCBI Taxonomy" id="664692"/>
    <lineage>
        <taxon>Bacteria</taxon>
        <taxon>Bacillati</taxon>
        <taxon>Actinomycetota</taxon>
        <taxon>Actinomycetes</taxon>
        <taxon>Pseudonocardiales</taxon>
        <taxon>Pseudonocardiaceae</taxon>
        <taxon>Amycolatopsis</taxon>
    </lineage>
</organism>
<evidence type="ECO:0000256" key="1">
    <source>
        <dbReference type="ARBA" id="ARBA00000085"/>
    </source>
</evidence>
<dbReference type="Proteomes" id="UP000440096">
    <property type="component" value="Unassembled WGS sequence"/>
</dbReference>
<dbReference type="GO" id="GO:0000160">
    <property type="term" value="P:phosphorelay signal transduction system"/>
    <property type="evidence" value="ECO:0007669"/>
    <property type="project" value="UniProtKB-KW"/>
</dbReference>
<evidence type="ECO:0000259" key="7">
    <source>
        <dbReference type="PROSITE" id="PS50109"/>
    </source>
</evidence>
<evidence type="ECO:0000256" key="6">
    <source>
        <dbReference type="ARBA" id="ARBA00023012"/>
    </source>
</evidence>
<sequence length="223" mass="23046">MNAFPDRRRDSGRRQADRYADDLRALIHDIGHAVAAASYLVDAALSEDVTEASARRKLELVRAQTRALTTLIEQALQPAVGGEPVAVRSLLAQLTEQADATGPARVTLVGGPEPVTDLDGGVLWRILSNLIGNAARAAGSGGTVSVAITEVSPIVVEIADDGPGIGLGEPGWASMGLATVTRLSRALGVDVSFESRAPAGTLTRVSLDAYGERSGGTAAGRDI</sequence>
<dbReference type="PANTHER" id="PTHR44936:SF9">
    <property type="entry name" value="SENSOR PROTEIN CREC"/>
    <property type="match status" value="1"/>
</dbReference>
<evidence type="ECO:0000256" key="3">
    <source>
        <dbReference type="ARBA" id="ARBA00022553"/>
    </source>
</evidence>
<dbReference type="GO" id="GO:0004673">
    <property type="term" value="F:protein histidine kinase activity"/>
    <property type="evidence" value="ECO:0007669"/>
    <property type="project" value="UniProtKB-EC"/>
</dbReference>
<keyword evidence="4" id="KW-0808">Transferase</keyword>
<comment type="catalytic activity">
    <reaction evidence="1">
        <text>ATP + protein L-histidine = ADP + protein N-phospho-L-histidine.</text>
        <dbReference type="EC" id="2.7.13.3"/>
    </reaction>
</comment>
<keyword evidence="9" id="KW-1185">Reference proteome</keyword>
<evidence type="ECO:0000313" key="8">
    <source>
        <dbReference type="EMBL" id="MTD55143.1"/>
    </source>
</evidence>
<proteinExistence type="predicted"/>
<evidence type="ECO:0000256" key="4">
    <source>
        <dbReference type="ARBA" id="ARBA00022679"/>
    </source>
</evidence>
<dbReference type="PANTHER" id="PTHR44936">
    <property type="entry name" value="SENSOR PROTEIN CREC"/>
    <property type="match status" value="1"/>
</dbReference>
<name>A0A6N7Z183_9PSEU</name>
<dbReference type="PROSITE" id="PS50109">
    <property type="entry name" value="HIS_KIN"/>
    <property type="match status" value="1"/>
</dbReference>
<protein>
    <recommendedName>
        <fullName evidence="2">histidine kinase</fullName>
        <ecNumber evidence="2">2.7.13.3</ecNumber>
    </recommendedName>
</protein>
<dbReference type="InterPro" id="IPR050980">
    <property type="entry name" value="2C_sensor_his_kinase"/>
</dbReference>
<evidence type="ECO:0000313" key="9">
    <source>
        <dbReference type="Proteomes" id="UP000440096"/>
    </source>
</evidence>
<gene>
    <name evidence="8" type="ORF">GKO32_14295</name>
</gene>
<dbReference type="EC" id="2.7.13.3" evidence="2"/>
<dbReference type="SMART" id="SM00387">
    <property type="entry name" value="HATPase_c"/>
    <property type="match status" value="1"/>
</dbReference>
<comment type="caution">
    <text evidence="8">The sequence shown here is derived from an EMBL/GenBank/DDBJ whole genome shotgun (WGS) entry which is preliminary data.</text>
</comment>
<dbReference type="AlphaFoldDB" id="A0A6N7Z183"/>
<dbReference type="InterPro" id="IPR036890">
    <property type="entry name" value="HATPase_C_sf"/>
</dbReference>
<reference evidence="8 9" key="1">
    <citation type="submission" date="2019-11" db="EMBL/GenBank/DDBJ databases">
        <title>Draft genome of Amycolatopsis RM579.</title>
        <authorList>
            <person name="Duangmal K."/>
            <person name="Mingma R."/>
        </authorList>
    </citation>
    <scope>NUCLEOTIDE SEQUENCE [LARGE SCALE GENOMIC DNA]</scope>
    <source>
        <strain evidence="8 9">RM579</strain>
    </source>
</reference>
<evidence type="ECO:0000256" key="2">
    <source>
        <dbReference type="ARBA" id="ARBA00012438"/>
    </source>
</evidence>
<dbReference type="Pfam" id="PF02518">
    <property type="entry name" value="HATPase_c"/>
    <property type="match status" value="1"/>
</dbReference>
<dbReference type="InterPro" id="IPR005467">
    <property type="entry name" value="His_kinase_dom"/>
</dbReference>
<dbReference type="RefSeq" id="WP_154757346.1">
    <property type="nucleotide sequence ID" value="NZ_WMBA01000018.1"/>
</dbReference>
<feature type="domain" description="Histidine kinase" evidence="7">
    <location>
        <begin position="25"/>
        <end position="211"/>
    </location>
</feature>
<keyword evidence="6" id="KW-0902">Two-component regulatory system</keyword>
<dbReference type="OrthoDB" id="3474644at2"/>
<dbReference type="EMBL" id="WMBA01000018">
    <property type="protein sequence ID" value="MTD55143.1"/>
    <property type="molecule type" value="Genomic_DNA"/>
</dbReference>
<evidence type="ECO:0000256" key="5">
    <source>
        <dbReference type="ARBA" id="ARBA00022777"/>
    </source>
</evidence>